<keyword evidence="1" id="KW-0732">Signal</keyword>
<dbReference type="EMBL" id="JAKFHA010000011">
    <property type="protein sequence ID" value="MCF2529548.1"/>
    <property type="molecule type" value="Genomic_DNA"/>
</dbReference>
<dbReference type="Proteomes" id="UP001165378">
    <property type="component" value="Unassembled WGS sequence"/>
</dbReference>
<comment type="caution">
    <text evidence="2">The sequence shown here is derived from an EMBL/GenBank/DDBJ whole genome shotgun (WGS) entry which is preliminary data.</text>
</comment>
<feature type="signal peptide" evidence="1">
    <location>
        <begin position="1"/>
        <end position="27"/>
    </location>
</feature>
<feature type="chain" id="PRO_5041426999" description="Peptidase inhibitor family I36" evidence="1">
    <location>
        <begin position="28"/>
        <end position="122"/>
    </location>
</feature>
<keyword evidence="3" id="KW-1185">Reference proteome</keyword>
<protein>
    <recommendedName>
        <fullName evidence="4">Peptidase inhibitor family I36</fullName>
    </recommendedName>
</protein>
<gene>
    <name evidence="2" type="ORF">LZ495_20330</name>
</gene>
<dbReference type="AlphaFoldDB" id="A0AA41Q131"/>
<dbReference type="RefSeq" id="WP_235053878.1">
    <property type="nucleotide sequence ID" value="NZ_JAKFHA010000011.1"/>
</dbReference>
<name>A0AA41Q131_9ACTN</name>
<evidence type="ECO:0000313" key="2">
    <source>
        <dbReference type="EMBL" id="MCF2529548.1"/>
    </source>
</evidence>
<evidence type="ECO:0000313" key="3">
    <source>
        <dbReference type="Proteomes" id="UP001165378"/>
    </source>
</evidence>
<accession>A0AA41Q131</accession>
<reference evidence="2" key="1">
    <citation type="submission" date="2022-01" db="EMBL/GenBank/DDBJ databases">
        <title>Genome-Based Taxonomic Classification of the Phylum Actinobacteria.</title>
        <authorList>
            <person name="Gao Y."/>
        </authorList>
    </citation>
    <scope>NUCLEOTIDE SEQUENCE</scope>
    <source>
        <strain evidence="2">KLBMP 8922</strain>
    </source>
</reference>
<organism evidence="2 3">
    <name type="scientific">Yinghuangia soli</name>
    <dbReference type="NCBI Taxonomy" id="2908204"/>
    <lineage>
        <taxon>Bacteria</taxon>
        <taxon>Bacillati</taxon>
        <taxon>Actinomycetota</taxon>
        <taxon>Actinomycetes</taxon>
        <taxon>Kitasatosporales</taxon>
        <taxon>Streptomycetaceae</taxon>
        <taxon>Yinghuangia</taxon>
    </lineage>
</organism>
<evidence type="ECO:0000256" key="1">
    <source>
        <dbReference type="SAM" id="SignalP"/>
    </source>
</evidence>
<proteinExistence type="predicted"/>
<sequence>MRKATAVVAIAGTMATAGVIASTPASAITNPRCTASDTTPFRIWTMAGDICYKGAGGVNGKYYTSTRHYSAGTQDAFVWYHIGSSYYSPHIYPGQWYDPNSADTAVTTALWINSRGGCTQPC</sequence>
<evidence type="ECO:0008006" key="4">
    <source>
        <dbReference type="Google" id="ProtNLM"/>
    </source>
</evidence>